<feature type="repeat" description="WD" evidence="1">
    <location>
        <begin position="405"/>
        <end position="436"/>
    </location>
</feature>
<proteinExistence type="predicted"/>
<dbReference type="PROSITE" id="PS50082">
    <property type="entry name" value="WD_REPEATS_2"/>
    <property type="match status" value="1"/>
</dbReference>
<accession>W6MP38</accession>
<dbReference type="OrthoDB" id="20669at2759"/>
<evidence type="ECO:0000256" key="1">
    <source>
        <dbReference type="PROSITE-ProRule" id="PRU00221"/>
    </source>
</evidence>
<dbReference type="InterPro" id="IPR015943">
    <property type="entry name" value="WD40/YVTN_repeat-like_dom_sf"/>
</dbReference>
<dbReference type="SMART" id="SM00320">
    <property type="entry name" value="WD40"/>
    <property type="match status" value="2"/>
</dbReference>
<evidence type="ECO:0000313" key="2">
    <source>
        <dbReference type="EMBL" id="CDK26842.1"/>
    </source>
</evidence>
<dbReference type="HOGENOM" id="CLU_010671_0_1_1"/>
<dbReference type="STRING" id="1382522.W6MP38"/>
<reference evidence="2" key="1">
    <citation type="submission" date="2013-12" db="EMBL/GenBank/DDBJ databases">
        <authorList>
            <person name="Genoscope - CEA"/>
        </authorList>
    </citation>
    <scope>NUCLEOTIDE SEQUENCE</scope>
    <source>
        <strain evidence="2">CBS 1993</strain>
    </source>
</reference>
<dbReference type="GeneID" id="34520227"/>
<dbReference type="PANTHER" id="PTHR43991:SF12">
    <property type="entry name" value="WD REPEAT PROTEIN (AFU_ORTHOLOGUE AFUA_8G05640)"/>
    <property type="match status" value="1"/>
</dbReference>
<keyword evidence="1" id="KW-0853">WD repeat</keyword>
<dbReference type="EMBL" id="HG793127">
    <property type="protein sequence ID" value="CDK26842.1"/>
    <property type="molecule type" value="Genomic_DNA"/>
</dbReference>
<dbReference type="Gene3D" id="2.130.10.10">
    <property type="entry name" value="YVTN repeat-like/Quinoprotein amine dehydrogenase"/>
    <property type="match status" value="1"/>
</dbReference>
<dbReference type="Pfam" id="PF00400">
    <property type="entry name" value="WD40"/>
    <property type="match status" value="1"/>
</dbReference>
<dbReference type="InterPro" id="IPR036322">
    <property type="entry name" value="WD40_repeat_dom_sf"/>
</dbReference>
<keyword evidence="3" id="KW-1185">Reference proteome</keyword>
<dbReference type="AlphaFoldDB" id="W6MP38"/>
<reference evidence="2" key="2">
    <citation type="submission" date="2014-02" db="EMBL/GenBank/DDBJ databases">
        <title>Complete DNA sequence of /Kuraishia capsulata/ illustrates novel genomic features among budding yeasts (/Saccharomycotina/).</title>
        <authorList>
            <person name="Morales L."/>
            <person name="Noel B."/>
            <person name="Porcel B."/>
            <person name="Marcet-Houben M."/>
            <person name="Hullo M-F."/>
            <person name="Sacerdot C."/>
            <person name="Tekaia F."/>
            <person name="Leh-Louis V."/>
            <person name="Despons L."/>
            <person name="Khanna V."/>
            <person name="Aury J-M."/>
            <person name="Barbe V."/>
            <person name="Couloux A."/>
            <person name="Labadie K."/>
            <person name="Pelletier E."/>
            <person name="Souciet J-L."/>
            <person name="Boekhout T."/>
            <person name="Gabaldon T."/>
            <person name="Wincker P."/>
            <person name="Dujon B."/>
        </authorList>
    </citation>
    <scope>NUCLEOTIDE SEQUENCE</scope>
    <source>
        <strain evidence="2">CBS 1993</strain>
    </source>
</reference>
<dbReference type="InterPro" id="IPR001680">
    <property type="entry name" value="WD40_rpt"/>
</dbReference>
<evidence type="ECO:0000313" key="3">
    <source>
        <dbReference type="Proteomes" id="UP000019384"/>
    </source>
</evidence>
<name>W6MP38_9ASCO</name>
<evidence type="ECO:0008006" key="4">
    <source>
        <dbReference type="Google" id="ProtNLM"/>
    </source>
</evidence>
<organism evidence="2 3">
    <name type="scientific">Kuraishia capsulata CBS 1993</name>
    <dbReference type="NCBI Taxonomy" id="1382522"/>
    <lineage>
        <taxon>Eukaryota</taxon>
        <taxon>Fungi</taxon>
        <taxon>Dikarya</taxon>
        <taxon>Ascomycota</taxon>
        <taxon>Saccharomycotina</taxon>
        <taxon>Pichiomycetes</taxon>
        <taxon>Pichiales</taxon>
        <taxon>Pichiaceae</taxon>
        <taxon>Kuraishia</taxon>
    </lineage>
</organism>
<dbReference type="Proteomes" id="UP000019384">
    <property type="component" value="Unassembled WGS sequence"/>
</dbReference>
<sequence>MEDPESIPRTPDSTESLLNRFRSSTRTYPYIHSYSPLHLPSEPEIENDFYESFEFESQSPDGLTVDSEWVHSHKYPRSLFLDKLNHVLDTSSNHTFDDVGIQCCPRRLKPIFGEDIRSEIYPSHNRSHQVDFLASHPFAPKTDNTAYIDPQGLMWKNPDQRQLALKNRANSFESYASLRLSIDAARESIDFTLDPEYPAFRGRRSGRRSNLFTFKRFASQCTPKLLHFQLRNLIAAYDKNTVFYSNSSSPSFGISKFDTLTGTESPLIGPMTDDPFDFKISTISTNSSLLAAGSFTGSIINYSHQTSTYEQYTLTTDPNGIINYIFVPANESNHKEEIIVASNDRRLWYFNHARGQIVRKEVLDFAVNCIAENPSNSNEVLIVGDTPETIIVDRRDRRRPPAVEMHGHRDFSFACDWSSENVFATGNQDGTIRIYDKRKISSDPWFSKPLTVLCGGLQGAVRNIRFDPTGKYLAFAESIDNVYVVDTDNMKKWGMPESSYQAPKYSRRPRLSGDGFGSSSFRTGGFAKDPEQTVDYQSISMFGKVTGLVFTPSDNGYGQVLTIGVSDKSVGGILQYELKSCEKTLSLDGFW</sequence>
<protein>
    <recommendedName>
        <fullName evidence="4">DUF2415 domain-containing protein</fullName>
    </recommendedName>
</protein>
<dbReference type="SUPFAM" id="SSF50978">
    <property type="entry name" value="WD40 repeat-like"/>
    <property type="match status" value="1"/>
</dbReference>
<dbReference type="PANTHER" id="PTHR43991">
    <property type="entry name" value="WD REPEAT PROTEIN (AFU_ORTHOLOGUE AFUA_8G05640)-RELATED"/>
    <property type="match status" value="1"/>
</dbReference>
<gene>
    <name evidence="2" type="ORF">KUCA_T00002816001</name>
</gene>
<dbReference type="RefSeq" id="XP_022458839.1">
    <property type="nucleotide sequence ID" value="XM_022603100.1"/>
</dbReference>